<sequence>MALNHCLAITLSVFFLLFVLGTFITVDNRDIPEQDIVKFTRYPSWHPPVDGLNGRGYDEPIVGLSFYAAVAMVPTFEFNKTLGFYCLVTAFTNLISFWLDIGKIWAAFGLMHNALEILILVNMHYGGRIKSSTFIGFFLLYISITAGMSLFATWPYDALWFKMQGLCLDWALVIQFTRTYFNTKKHIKNDSDVNSLIRDDDNEERGERRNVFYNPENDVIVHHPYQILLLIVASGFHIFGNILASIWIDKIEM</sequence>
<evidence type="ECO:0000256" key="1">
    <source>
        <dbReference type="SAM" id="Phobius"/>
    </source>
</evidence>
<dbReference type="EMBL" id="CAJVPK010000354">
    <property type="protein sequence ID" value="CAG8498737.1"/>
    <property type="molecule type" value="Genomic_DNA"/>
</dbReference>
<dbReference type="Proteomes" id="UP000789706">
    <property type="component" value="Unassembled WGS sequence"/>
</dbReference>
<feature type="transmembrane region" description="Helical" evidence="1">
    <location>
        <begin position="134"/>
        <end position="156"/>
    </location>
</feature>
<accession>A0A9N8ZKF2</accession>
<name>A0A9N8ZKF2_9GLOM</name>
<keyword evidence="1" id="KW-0472">Membrane</keyword>
<protein>
    <submittedName>
        <fullName evidence="2">1301_t:CDS:1</fullName>
    </submittedName>
</protein>
<keyword evidence="1" id="KW-1133">Transmembrane helix</keyword>
<gene>
    <name evidence="2" type="ORF">DEBURN_LOCUS4562</name>
</gene>
<feature type="transmembrane region" description="Helical" evidence="1">
    <location>
        <begin position="225"/>
        <end position="248"/>
    </location>
</feature>
<evidence type="ECO:0000313" key="2">
    <source>
        <dbReference type="EMBL" id="CAG8498737.1"/>
    </source>
</evidence>
<feature type="transmembrane region" description="Helical" evidence="1">
    <location>
        <begin position="82"/>
        <end position="99"/>
    </location>
</feature>
<comment type="caution">
    <text evidence="2">The sequence shown here is derived from an EMBL/GenBank/DDBJ whole genome shotgun (WGS) entry which is preliminary data.</text>
</comment>
<proteinExistence type="predicted"/>
<keyword evidence="3" id="KW-1185">Reference proteome</keyword>
<feature type="transmembrane region" description="Helical" evidence="1">
    <location>
        <begin position="6"/>
        <end position="26"/>
    </location>
</feature>
<organism evidence="2 3">
    <name type="scientific">Diversispora eburnea</name>
    <dbReference type="NCBI Taxonomy" id="1213867"/>
    <lineage>
        <taxon>Eukaryota</taxon>
        <taxon>Fungi</taxon>
        <taxon>Fungi incertae sedis</taxon>
        <taxon>Mucoromycota</taxon>
        <taxon>Glomeromycotina</taxon>
        <taxon>Glomeromycetes</taxon>
        <taxon>Diversisporales</taxon>
        <taxon>Diversisporaceae</taxon>
        <taxon>Diversispora</taxon>
    </lineage>
</organism>
<reference evidence="2" key="1">
    <citation type="submission" date="2021-06" db="EMBL/GenBank/DDBJ databases">
        <authorList>
            <person name="Kallberg Y."/>
            <person name="Tangrot J."/>
            <person name="Rosling A."/>
        </authorList>
    </citation>
    <scope>NUCLEOTIDE SEQUENCE</scope>
    <source>
        <strain evidence="2">AZ414A</strain>
    </source>
</reference>
<evidence type="ECO:0000313" key="3">
    <source>
        <dbReference type="Proteomes" id="UP000789706"/>
    </source>
</evidence>
<keyword evidence="1" id="KW-0812">Transmembrane</keyword>
<dbReference type="AlphaFoldDB" id="A0A9N8ZKF2"/>
<feature type="transmembrane region" description="Helical" evidence="1">
    <location>
        <begin position="105"/>
        <end position="122"/>
    </location>
</feature>
<dbReference type="OrthoDB" id="2327125at2759"/>